<keyword evidence="2" id="KW-1185">Reference proteome</keyword>
<feature type="non-terminal residue" evidence="1">
    <location>
        <position position="1"/>
    </location>
</feature>
<accession>A0ACA9SNV2</accession>
<dbReference type="EMBL" id="CAJVQC010145496">
    <property type="protein sequence ID" value="CAG8845148.1"/>
    <property type="molecule type" value="Genomic_DNA"/>
</dbReference>
<protein>
    <submittedName>
        <fullName evidence="1">27259_t:CDS:1</fullName>
    </submittedName>
</protein>
<evidence type="ECO:0000313" key="1">
    <source>
        <dbReference type="EMBL" id="CAG8845148.1"/>
    </source>
</evidence>
<evidence type="ECO:0000313" key="2">
    <source>
        <dbReference type="Proteomes" id="UP000789920"/>
    </source>
</evidence>
<gene>
    <name evidence="1" type="ORF">RPERSI_LOCUS33534</name>
</gene>
<sequence length="64" mass="7506">IYNLKVSKILCAKDDLLLKELQENYSKEIQLNKNLMMKNKENVAKLDQFPDELKDHLIFVEASP</sequence>
<comment type="caution">
    <text evidence="1">The sequence shown here is derived from an EMBL/GenBank/DDBJ whole genome shotgun (WGS) entry which is preliminary data.</text>
</comment>
<feature type="non-terminal residue" evidence="1">
    <location>
        <position position="64"/>
    </location>
</feature>
<name>A0ACA9SNV2_9GLOM</name>
<organism evidence="1 2">
    <name type="scientific">Racocetra persica</name>
    <dbReference type="NCBI Taxonomy" id="160502"/>
    <lineage>
        <taxon>Eukaryota</taxon>
        <taxon>Fungi</taxon>
        <taxon>Fungi incertae sedis</taxon>
        <taxon>Mucoromycota</taxon>
        <taxon>Glomeromycotina</taxon>
        <taxon>Glomeromycetes</taxon>
        <taxon>Diversisporales</taxon>
        <taxon>Gigasporaceae</taxon>
        <taxon>Racocetra</taxon>
    </lineage>
</organism>
<dbReference type="Proteomes" id="UP000789920">
    <property type="component" value="Unassembled WGS sequence"/>
</dbReference>
<reference evidence="1" key="1">
    <citation type="submission" date="2021-06" db="EMBL/GenBank/DDBJ databases">
        <authorList>
            <person name="Kallberg Y."/>
            <person name="Tangrot J."/>
            <person name="Rosling A."/>
        </authorList>
    </citation>
    <scope>NUCLEOTIDE SEQUENCE</scope>
    <source>
        <strain evidence="1">MA461A</strain>
    </source>
</reference>
<proteinExistence type="predicted"/>